<dbReference type="SUPFAM" id="SSF51445">
    <property type="entry name" value="(Trans)glycosidases"/>
    <property type="match status" value="1"/>
</dbReference>
<keyword evidence="1" id="KW-0732">Signal</keyword>
<comment type="caution">
    <text evidence="2">The sequence shown here is derived from an EMBL/GenBank/DDBJ whole genome shotgun (WGS) entry which is preliminary data.</text>
</comment>
<name>A0A7K0KBN4_9BACT</name>
<dbReference type="Proteomes" id="UP000438914">
    <property type="component" value="Unassembled WGS sequence"/>
</dbReference>
<evidence type="ECO:0000313" key="2">
    <source>
        <dbReference type="EMBL" id="MST83279.1"/>
    </source>
</evidence>
<dbReference type="AlphaFoldDB" id="A0A7K0KBN4"/>
<reference evidence="2 3" key="1">
    <citation type="submission" date="2019-08" db="EMBL/GenBank/DDBJ databases">
        <title>In-depth cultivation of the pig gut microbiome towards novel bacterial diversity and tailored functional studies.</title>
        <authorList>
            <person name="Wylensek D."/>
            <person name="Hitch T.C.A."/>
            <person name="Clavel T."/>
        </authorList>
    </citation>
    <scope>NUCLEOTIDE SEQUENCE [LARGE SCALE GENOMIC DNA]</scope>
    <source>
        <strain evidence="2 3">LKV-178-WT-2A</strain>
    </source>
</reference>
<proteinExistence type="predicted"/>
<feature type="signal peptide" evidence="1">
    <location>
        <begin position="1"/>
        <end position="22"/>
    </location>
</feature>
<keyword evidence="2" id="KW-0858">Xylan degradation</keyword>
<sequence>MKRQRSLNLLFCLLLSISSMYAETIAGRWSIEKANKWYAQYPWMAGCDYIPANADNQIEMWSKATYDHATIDKELGWAEQLGFKTLRVFLSSLVYAHDTNGLKTRMDDFLSICASHDIKPMFVFFDDCWNAISAYGPQPQPLTGVHNSQWVQDPSCDLRLDTAILYPQLKRYVQDILTTFGKDRRILMWDLYNEPGNSSHGTTSLPLLRNVFIWARHCHPQQPLTAGIWRDTNDFKPLNDFQLSNSDIISYHDYHDSIRHEQEIKKLQALGRPLACTEYMARTRGSFFRTIMPLLKRHRVIAINWGLVTGKTNTRYAWDDPHPDGSEPNVWFHDILRPDGSPYIPQEVEFIKKLTH</sequence>
<dbReference type="Gene3D" id="3.20.20.80">
    <property type="entry name" value="Glycosidases"/>
    <property type="match status" value="1"/>
</dbReference>
<keyword evidence="2" id="KW-0624">Polysaccharide degradation</keyword>
<dbReference type="GO" id="GO:0045493">
    <property type="term" value="P:xylan catabolic process"/>
    <property type="evidence" value="ECO:0007669"/>
    <property type="project" value="UniProtKB-KW"/>
</dbReference>
<evidence type="ECO:0000313" key="3">
    <source>
        <dbReference type="Proteomes" id="UP000438914"/>
    </source>
</evidence>
<dbReference type="GO" id="GO:0016798">
    <property type="term" value="F:hydrolase activity, acting on glycosyl bonds"/>
    <property type="evidence" value="ECO:0007669"/>
    <property type="project" value="UniProtKB-KW"/>
</dbReference>
<organism evidence="2 3">
    <name type="scientific">Hallella mizrahii</name>
    <dbReference type="NCBI Taxonomy" id="2606637"/>
    <lineage>
        <taxon>Bacteria</taxon>
        <taxon>Pseudomonadati</taxon>
        <taxon>Bacteroidota</taxon>
        <taxon>Bacteroidia</taxon>
        <taxon>Bacteroidales</taxon>
        <taxon>Prevotellaceae</taxon>
        <taxon>Hallella</taxon>
    </lineage>
</organism>
<evidence type="ECO:0000256" key="1">
    <source>
        <dbReference type="SAM" id="SignalP"/>
    </source>
</evidence>
<protein>
    <submittedName>
        <fullName evidence="2">1,4-beta-xylanase</fullName>
    </submittedName>
</protein>
<feature type="chain" id="PRO_5029671072" evidence="1">
    <location>
        <begin position="23"/>
        <end position="356"/>
    </location>
</feature>
<keyword evidence="3" id="KW-1185">Reference proteome</keyword>
<dbReference type="InterPro" id="IPR017853">
    <property type="entry name" value="GH"/>
</dbReference>
<keyword evidence="2" id="KW-0119">Carbohydrate metabolism</keyword>
<keyword evidence="2" id="KW-0378">Hydrolase</keyword>
<accession>A0A7K0KBN4</accession>
<keyword evidence="2" id="KW-0326">Glycosidase</keyword>
<gene>
    <name evidence="2" type="ORF">FYJ73_01010</name>
</gene>
<dbReference type="EMBL" id="VUNG01000002">
    <property type="protein sequence ID" value="MST83279.1"/>
    <property type="molecule type" value="Genomic_DNA"/>
</dbReference>